<dbReference type="Gene3D" id="3.30.70.270">
    <property type="match status" value="1"/>
</dbReference>
<evidence type="ECO:0000259" key="10">
    <source>
        <dbReference type="PROSITE" id="PS50887"/>
    </source>
</evidence>
<evidence type="ECO:0000256" key="5">
    <source>
        <dbReference type="ARBA" id="ARBA00022777"/>
    </source>
</evidence>
<keyword evidence="8" id="KW-0472">Membrane</keyword>
<feature type="domain" description="PAS" evidence="9">
    <location>
        <begin position="348"/>
        <end position="395"/>
    </location>
</feature>
<evidence type="ECO:0000256" key="6">
    <source>
        <dbReference type="ARBA" id="ARBA00022840"/>
    </source>
</evidence>
<dbReference type="SUPFAM" id="SSF55785">
    <property type="entry name" value="PYP-like sensor domain (PAS domain)"/>
    <property type="match status" value="1"/>
</dbReference>
<protein>
    <recommendedName>
        <fullName evidence="13">Diguanylate cyclase</fullName>
    </recommendedName>
</protein>
<dbReference type="Pfam" id="PF13426">
    <property type="entry name" value="PAS_9"/>
    <property type="match status" value="1"/>
</dbReference>
<sequence length="639" mass="73738">MKRLVRISRNMLVLWLGLTLIPLLYYWYVSSKTQDEMYKQLQTQGLQFLSFVDERAQVIYSEIEKTTYEISHSSLLHDFAHSNDPRLKDYLEKQWYIASLNSSRFDQLRFIDMRGDEVIRVDYPNGSEQPHIVTEAQLQNKAHRDYFLKSQQLKTNQTGYVGIDLEYEHGKVVLPYKPGFRIIYPLDYIHKSHTERLGYFVANLDVLQLIDEITQNTQNLPVDFIDQAGFYLLSTRTDKLFGHLINEREHHQIGKEFPALWKLIQSQPAAGSYLADDGLYVYRTVQTPLFNHVSGLTLVTFYPQSLFAKGGAARFELLLLEVGIIWLALGLGAGIFTMMFETYRRSKIDHAFTNLLVESSSAIVLTDSHFNILRANHRFLELTGYHHEQLLGEQLKHLQLLPISTRKLTKTLQTKRYWKGSIELRNANQDQLSCELEIRPLDPQQTDIHYFVHSFTDISVHRKKIAELQTLSECDSATNLWNKAKFEVLLSEQAKLISRYKNHPPSCLAIIDIDDFKSINDSRGHAFGDQAILFVSSKLRQIMRDSDVIGRIGGDEFAMIIQHVDAEKAQTLMRRVNQEIARWTEYPISISVGIAPITDKWRESYERADNALYHAKASGRNCVVTHGINNVTSIDHHSA</sequence>
<keyword evidence="4" id="KW-0547">Nucleotide-binding</keyword>
<dbReference type="InterPro" id="IPR029151">
    <property type="entry name" value="Sensor-like_sf"/>
</dbReference>
<dbReference type="SMART" id="SM00267">
    <property type="entry name" value="GGDEF"/>
    <property type="match status" value="1"/>
</dbReference>
<dbReference type="EMBL" id="MJMH01000215">
    <property type="protein sequence ID" value="OLQ85988.1"/>
    <property type="molecule type" value="Genomic_DNA"/>
</dbReference>
<dbReference type="PANTHER" id="PTHR46663:SF4">
    <property type="entry name" value="DIGUANYLATE CYCLASE DGCT-RELATED"/>
    <property type="match status" value="1"/>
</dbReference>
<evidence type="ECO:0000256" key="7">
    <source>
        <dbReference type="ARBA" id="ARBA00023012"/>
    </source>
</evidence>
<dbReference type="PANTHER" id="PTHR46663">
    <property type="entry name" value="DIGUANYLATE CYCLASE DGCT-RELATED"/>
    <property type="match status" value="1"/>
</dbReference>
<evidence type="ECO:0000256" key="8">
    <source>
        <dbReference type="SAM" id="Phobius"/>
    </source>
</evidence>
<dbReference type="SUPFAM" id="SSF55073">
    <property type="entry name" value="Nucleotide cyclase"/>
    <property type="match status" value="1"/>
</dbReference>
<dbReference type="PROSITE" id="PS50887">
    <property type="entry name" value="GGDEF"/>
    <property type="match status" value="1"/>
</dbReference>
<evidence type="ECO:0000256" key="3">
    <source>
        <dbReference type="ARBA" id="ARBA00022679"/>
    </source>
</evidence>
<dbReference type="Pfam" id="PF21623">
    <property type="entry name" value="HK_sensor_dom_bact"/>
    <property type="match status" value="1"/>
</dbReference>
<dbReference type="Pfam" id="PF00990">
    <property type="entry name" value="GGDEF"/>
    <property type="match status" value="1"/>
</dbReference>
<dbReference type="NCBIfam" id="TIGR00254">
    <property type="entry name" value="GGDEF"/>
    <property type="match status" value="1"/>
</dbReference>
<gene>
    <name evidence="11" type="ORF">BIY20_15520</name>
</gene>
<keyword evidence="12" id="KW-1185">Reference proteome</keyword>
<dbReference type="InterPro" id="IPR000014">
    <property type="entry name" value="PAS"/>
</dbReference>
<keyword evidence="2" id="KW-0597">Phosphoprotein</keyword>
<evidence type="ECO:0000313" key="11">
    <source>
        <dbReference type="EMBL" id="OLQ85988.1"/>
    </source>
</evidence>
<comment type="caution">
    <text evidence="11">The sequence shown here is derived from an EMBL/GenBank/DDBJ whole genome shotgun (WGS) entry which is preliminary data.</text>
</comment>
<keyword evidence="8" id="KW-1133">Transmembrane helix</keyword>
<evidence type="ECO:0008006" key="13">
    <source>
        <dbReference type="Google" id="ProtNLM"/>
    </source>
</evidence>
<accession>A0ABX3F6U1</accession>
<dbReference type="InterPro" id="IPR035965">
    <property type="entry name" value="PAS-like_dom_sf"/>
</dbReference>
<dbReference type="InterPro" id="IPR052163">
    <property type="entry name" value="DGC-Regulatory_Protein"/>
</dbReference>
<evidence type="ECO:0000256" key="2">
    <source>
        <dbReference type="ARBA" id="ARBA00022553"/>
    </source>
</evidence>
<dbReference type="InterPro" id="IPR000160">
    <property type="entry name" value="GGDEF_dom"/>
</dbReference>
<evidence type="ECO:0000256" key="4">
    <source>
        <dbReference type="ARBA" id="ARBA00022741"/>
    </source>
</evidence>
<dbReference type="SUPFAM" id="SSF103190">
    <property type="entry name" value="Sensory domain-like"/>
    <property type="match status" value="2"/>
</dbReference>
<dbReference type="PROSITE" id="PS50112">
    <property type="entry name" value="PAS"/>
    <property type="match status" value="1"/>
</dbReference>
<keyword evidence="6" id="KW-0067">ATP-binding</keyword>
<keyword evidence="7" id="KW-0902">Two-component regulatory system</keyword>
<organism evidence="11 12">
    <name type="scientific">Vibrio panuliri</name>
    <dbReference type="NCBI Taxonomy" id="1381081"/>
    <lineage>
        <taxon>Bacteria</taxon>
        <taxon>Pseudomonadati</taxon>
        <taxon>Pseudomonadota</taxon>
        <taxon>Gammaproteobacteria</taxon>
        <taxon>Vibrionales</taxon>
        <taxon>Vibrionaceae</taxon>
        <taxon>Vibrio</taxon>
    </lineage>
</organism>
<dbReference type="InterPro" id="IPR048760">
    <property type="entry name" value="VP0354-like_sensor_dom"/>
</dbReference>
<keyword evidence="8" id="KW-0812">Transmembrane</keyword>
<evidence type="ECO:0000313" key="12">
    <source>
        <dbReference type="Proteomes" id="UP000186039"/>
    </source>
</evidence>
<dbReference type="Gene3D" id="3.30.450.20">
    <property type="entry name" value="PAS domain"/>
    <property type="match status" value="3"/>
</dbReference>
<feature type="transmembrane region" description="Helical" evidence="8">
    <location>
        <begin position="317"/>
        <end position="340"/>
    </location>
</feature>
<reference evidence="11 12" key="1">
    <citation type="submission" date="2016-09" db="EMBL/GenBank/DDBJ databases">
        <title>Genomic Taxonomy of the Vibrionaceae.</title>
        <authorList>
            <person name="Gonzalez-Castillo A."/>
            <person name="Gomez-Gil B."/>
            <person name="Enciso-Ibarra K."/>
        </authorList>
    </citation>
    <scope>NUCLEOTIDE SEQUENCE [LARGE SCALE GENOMIC DNA]</scope>
    <source>
        <strain evidence="11 12">CAIM 1902</strain>
    </source>
</reference>
<dbReference type="Proteomes" id="UP000186039">
    <property type="component" value="Unassembled WGS sequence"/>
</dbReference>
<name>A0ABX3F6U1_9VIBR</name>
<feature type="domain" description="GGDEF" evidence="10">
    <location>
        <begin position="504"/>
        <end position="628"/>
    </location>
</feature>
<proteinExistence type="predicted"/>
<dbReference type="InterPro" id="IPR043128">
    <property type="entry name" value="Rev_trsase/Diguanyl_cyclase"/>
</dbReference>
<dbReference type="NCBIfam" id="TIGR00229">
    <property type="entry name" value="sensory_box"/>
    <property type="match status" value="1"/>
</dbReference>
<comment type="subcellular location">
    <subcellularLocation>
        <location evidence="1">Cell inner membrane</location>
    </subcellularLocation>
</comment>
<evidence type="ECO:0000256" key="1">
    <source>
        <dbReference type="ARBA" id="ARBA00004533"/>
    </source>
</evidence>
<keyword evidence="5" id="KW-0418">Kinase</keyword>
<keyword evidence="3" id="KW-0808">Transferase</keyword>
<feature type="transmembrane region" description="Helical" evidence="8">
    <location>
        <begin position="12"/>
        <end position="29"/>
    </location>
</feature>
<evidence type="ECO:0000259" key="9">
    <source>
        <dbReference type="PROSITE" id="PS50112"/>
    </source>
</evidence>
<dbReference type="CDD" id="cd01949">
    <property type="entry name" value="GGDEF"/>
    <property type="match status" value="1"/>
</dbReference>
<dbReference type="CDD" id="cd00130">
    <property type="entry name" value="PAS"/>
    <property type="match status" value="1"/>
</dbReference>
<dbReference type="InterPro" id="IPR029787">
    <property type="entry name" value="Nucleotide_cyclase"/>
</dbReference>